<dbReference type="EMBL" id="JADCNM010000005">
    <property type="protein sequence ID" value="KAG0483221.1"/>
    <property type="molecule type" value="Genomic_DNA"/>
</dbReference>
<gene>
    <name evidence="3" type="ORF">HPP92_011305</name>
    <name evidence="2" type="ORF">HPP92_011612</name>
</gene>
<dbReference type="OrthoDB" id="666789at2759"/>
<dbReference type="Pfam" id="PF07816">
    <property type="entry name" value="DUF1645"/>
    <property type="match status" value="1"/>
</dbReference>
<evidence type="ECO:0000313" key="2">
    <source>
        <dbReference type="EMBL" id="KAG0480754.1"/>
    </source>
</evidence>
<sequence length="266" mass="30078">MEDEPRRRVFTEAPTFSRSFVVSPGLKVVDIPGEDDFEFILTSFKLDPVFSTDDEMFSDGQVRHMYPVFDRGLIAKEEKSGLELDLQELHFASCDLRSRSAPSSSSMSTEEDGTVVREVCCLWSTRSPPQSPDRQWKRASTGSSGTRRRRIRDLLFGRSRTDGDEKLVTLPAKEHKVVGNRRFFRSNLDDASVADAAAEKELKSGKGKGRSGVVREIDNVTAHRNYYGKGGQAAPAEIGNTRRSYLPYRQQIVALGFFRFRSRFHL</sequence>
<evidence type="ECO:0000313" key="4">
    <source>
        <dbReference type="Proteomes" id="UP000636800"/>
    </source>
</evidence>
<dbReference type="PANTHER" id="PTHR33095:SF127">
    <property type="entry name" value="OS05G0578100 PROTEIN"/>
    <property type="match status" value="1"/>
</dbReference>
<proteinExistence type="predicted"/>
<comment type="caution">
    <text evidence="2">The sequence shown here is derived from an EMBL/GenBank/DDBJ whole genome shotgun (WGS) entry which is preliminary data.</text>
</comment>
<dbReference type="Proteomes" id="UP000636800">
    <property type="component" value="Chromosome 5"/>
</dbReference>
<protein>
    <submittedName>
        <fullName evidence="2">Uncharacterized protein</fullName>
    </submittedName>
</protein>
<dbReference type="Proteomes" id="UP000639772">
    <property type="component" value="Unassembled WGS sequence"/>
</dbReference>
<dbReference type="AlphaFoldDB" id="A0A835QXX8"/>
<reference evidence="4 5" key="1">
    <citation type="journal article" date="2020" name="Nat. Food">
        <title>A phased Vanilla planifolia genome enables genetic improvement of flavour and production.</title>
        <authorList>
            <person name="Hasing T."/>
            <person name="Tang H."/>
            <person name="Brym M."/>
            <person name="Khazi F."/>
            <person name="Huang T."/>
            <person name="Chambers A.H."/>
        </authorList>
    </citation>
    <scope>NUCLEOTIDE SEQUENCE [LARGE SCALE GENOMIC DNA]</scope>
    <source>
        <tissue evidence="2">Leaf</tissue>
    </source>
</reference>
<dbReference type="InterPro" id="IPR012442">
    <property type="entry name" value="DUF1645_plant"/>
</dbReference>
<keyword evidence="4" id="KW-1185">Reference proteome</keyword>
<dbReference type="EMBL" id="JADCNL010000005">
    <property type="protein sequence ID" value="KAG0480754.1"/>
    <property type="molecule type" value="Genomic_DNA"/>
</dbReference>
<name>A0A835QXX8_VANPL</name>
<accession>A0A835QXX8</accession>
<evidence type="ECO:0000313" key="5">
    <source>
        <dbReference type="Proteomes" id="UP000639772"/>
    </source>
</evidence>
<organism evidence="2 4">
    <name type="scientific">Vanilla planifolia</name>
    <name type="common">Vanilla</name>
    <dbReference type="NCBI Taxonomy" id="51239"/>
    <lineage>
        <taxon>Eukaryota</taxon>
        <taxon>Viridiplantae</taxon>
        <taxon>Streptophyta</taxon>
        <taxon>Embryophyta</taxon>
        <taxon>Tracheophyta</taxon>
        <taxon>Spermatophyta</taxon>
        <taxon>Magnoliopsida</taxon>
        <taxon>Liliopsida</taxon>
        <taxon>Asparagales</taxon>
        <taxon>Orchidaceae</taxon>
        <taxon>Vanilloideae</taxon>
        <taxon>Vanilleae</taxon>
        <taxon>Vanilla</taxon>
    </lineage>
</organism>
<evidence type="ECO:0000313" key="3">
    <source>
        <dbReference type="EMBL" id="KAG0483221.1"/>
    </source>
</evidence>
<feature type="region of interest" description="Disordered" evidence="1">
    <location>
        <begin position="124"/>
        <end position="155"/>
    </location>
</feature>
<dbReference type="PANTHER" id="PTHR33095">
    <property type="entry name" value="OS07G0619500 PROTEIN"/>
    <property type="match status" value="1"/>
</dbReference>
<evidence type="ECO:0000256" key="1">
    <source>
        <dbReference type="SAM" id="MobiDB-lite"/>
    </source>
</evidence>